<dbReference type="InterPro" id="IPR003824">
    <property type="entry name" value="UppP"/>
</dbReference>
<evidence type="ECO:0000256" key="12">
    <source>
        <dbReference type="ARBA" id="ARBA00032932"/>
    </source>
</evidence>
<dbReference type="EC" id="3.6.1.27" evidence="3 14"/>
<evidence type="ECO:0000313" key="16">
    <source>
        <dbReference type="Proteomes" id="UP000315589"/>
    </source>
</evidence>
<dbReference type="NCBIfam" id="TIGR00753">
    <property type="entry name" value="undec_PP_bacA"/>
    <property type="match status" value="1"/>
</dbReference>
<keyword evidence="14" id="KW-0961">Cell wall biogenesis/degradation</keyword>
<comment type="miscellaneous">
    <text evidence="14">Bacitracin is thought to be involved in the inhibition of peptidoglycan synthesis by sequestering undecaprenyl diphosphate, thereby reducing the pool of lipid carrier available.</text>
</comment>
<comment type="catalytic activity">
    <reaction evidence="13 14">
        <text>di-trans,octa-cis-undecaprenyl diphosphate + H2O = di-trans,octa-cis-undecaprenyl phosphate + phosphate + H(+)</text>
        <dbReference type="Rhea" id="RHEA:28094"/>
        <dbReference type="ChEBI" id="CHEBI:15377"/>
        <dbReference type="ChEBI" id="CHEBI:15378"/>
        <dbReference type="ChEBI" id="CHEBI:43474"/>
        <dbReference type="ChEBI" id="CHEBI:58405"/>
        <dbReference type="ChEBI" id="CHEBI:60392"/>
        <dbReference type="EC" id="3.6.1.27"/>
    </reaction>
</comment>
<accession>A0A554LL35</accession>
<keyword evidence="14" id="KW-0573">Peptidoglycan synthesis</keyword>
<keyword evidence="9 14" id="KW-0472">Membrane</keyword>
<evidence type="ECO:0000256" key="10">
    <source>
        <dbReference type="ARBA" id="ARBA00023251"/>
    </source>
</evidence>
<organism evidence="15 16">
    <name type="scientific">Candidatus Berkelbacteria bacterium Licking1014_85</name>
    <dbReference type="NCBI Taxonomy" id="2017148"/>
    <lineage>
        <taxon>Bacteria</taxon>
        <taxon>Candidatus Berkelbacteria</taxon>
    </lineage>
</organism>
<evidence type="ECO:0000256" key="13">
    <source>
        <dbReference type="ARBA" id="ARBA00047594"/>
    </source>
</evidence>
<dbReference type="GO" id="GO:0005886">
    <property type="term" value="C:plasma membrane"/>
    <property type="evidence" value="ECO:0007669"/>
    <property type="project" value="UniProtKB-SubCell"/>
</dbReference>
<evidence type="ECO:0000256" key="8">
    <source>
        <dbReference type="ARBA" id="ARBA00022989"/>
    </source>
</evidence>
<keyword evidence="7 14" id="KW-0378">Hydrolase</keyword>
<evidence type="ECO:0000256" key="7">
    <source>
        <dbReference type="ARBA" id="ARBA00022801"/>
    </source>
</evidence>
<comment type="caution">
    <text evidence="15">The sequence shown here is derived from an EMBL/GenBank/DDBJ whole genome shotgun (WGS) entry which is preliminary data.</text>
</comment>
<evidence type="ECO:0000256" key="11">
    <source>
        <dbReference type="ARBA" id="ARBA00032707"/>
    </source>
</evidence>
<sequence>MIYILLGIIQGIAEFLPISSTAHLILAPYFFNFPDPGLSFDIMLHLGTLLAIIVFFWRDWFKIFYGFLRIVKNRRVKHIVDKQIFYLACATIPAAILGYALDDWADTIFRKPLIIAIMLFVFAIILYISDKYSDSTKTRLNLHWQQALIIGCAQAFAIIPGVSRSGATISAGRFLGLSRTEASKFSFLLSAPIILGAALGHLKNNGFSNLLTINTLMGFLASFIFATFAIKWLLGYVNKHSFGLFVWYRIILAGIILILAT</sequence>
<dbReference type="EMBL" id="VMGI01000021">
    <property type="protein sequence ID" value="TSC93580.1"/>
    <property type="molecule type" value="Genomic_DNA"/>
</dbReference>
<reference evidence="15 16" key="1">
    <citation type="submission" date="2017-07" db="EMBL/GenBank/DDBJ databases">
        <title>Mechanisms for carbon and nitrogen cycling indicate functional differentiation within the Candidate Phyla Radiation.</title>
        <authorList>
            <person name="Danczak R.E."/>
            <person name="Johnston M.D."/>
            <person name="Kenah C."/>
            <person name="Slattery M."/>
            <person name="Wrighton K.C."/>
            <person name="Wilkins M.J."/>
        </authorList>
    </citation>
    <scope>NUCLEOTIDE SEQUENCE [LARGE SCALE GENOMIC DNA]</scope>
    <source>
        <strain evidence="15">Licking1014_85</strain>
    </source>
</reference>
<feature type="transmembrane region" description="Helical" evidence="14">
    <location>
        <begin position="211"/>
        <end position="234"/>
    </location>
</feature>
<keyword evidence="8 14" id="KW-1133">Transmembrane helix</keyword>
<feature type="transmembrane region" description="Helical" evidence="14">
    <location>
        <begin position="12"/>
        <end position="31"/>
    </location>
</feature>
<feature type="transmembrane region" description="Helical" evidence="14">
    <location>
        <begin position="84"/>
        <end position="101"/>
    </location>
</feature>
<comment type="subcellular location">
    <subcellularLocation>
        <location evidence="1 14">Cell membrane</location>
        <topology evidence="1 14">Multi-pass membrane protein</topology>
    </subcellularLocation>
</comment>
<evidence type="ECO:0000256" key="3">
    <source>
        <dbReference type="ARBA" id="ARBA00012374"/>
    </source>
</evidence>
<dbReference type="GO" id="GO:0071555">
    <property type="term" value="P:cell wall organization"/>
    <property type="evidence" value="ECO:0007669"/>
    <property type="project" value="UniProtKB-KW"/>
</dbReference>
<feature type="transmembrane region" description="Helical" evidence="14">
    <location>
        <begin position="37"/>
        <end position="57"/>
    </location>
</feature>
<evidence type="ECO:0000256" key="4">
    <source>
        <dbReference type="ARBA" id="ARBA00021581"/>
    </source>
</evidence>
<dbReference type="GO" id="GO:0046677">
    <property type="term" value="P:response to antibiotic"/>
    <property type="evidence" value="ECO:0007669"/>
    <property type="project" value="UniProtKB-UniRule"/>
</dbReference>
<comment type="function">
    <text evidence="14">Catalyzes the dephosphorylation of undecaprenyl diphosphate (UPP). Confers resistance to bacitracin.</text>
</comment>
<feature type="transmembrane region" description="Helical" evidence="14">
    <location>
        <begin position="113"/>
        <end position="130"/>
    </location>
</feature>
<dbReference type="Pfam" id="PF02673">
    <property type="entry name" value="BacA"/>
    <property type="match status" value="1"/>
</dbReference>
<evidence type="ECO:0000256" key="6">
    <source>
        <dbReference type="ARBA" id="ARBA00022692"/>
    </source>
</evidence>
<keyword evidence="14" id="KW-0133">Cell shape</keyword>
<name>A0A554LL35_9BACT</name>
<dbReference type="GO" id="GO:0009252">
    <property type="term" value="P:peptidoglycan biosynthetic process"/>
    <property type="evidence" value="ECO:0007669"/>
    <property type="project" value="UniProtKB-KW"/>
</dbReference>
<feature type="transmembrane region" description="Helical" evidence="14">
    <location>
        <begin position="182"/>
        <end position="199"/>
    </location>
</feature>
<dbReference type="HAMAP" id="MF_01006">
    <property type="entry name" value="Undec_diphosphatase"/>
    <property type="match status" value="1"/>
</dbReference>
<feature type="transmembrane region" description="Helical" evidence="14">
    <location>
        <begin position="240"/>
        <end position="260"/>
    </location>
</feature>
<protein>
    <recommendedName>
        <fullName evidence="4 14">Undecaprenyl-diphosphatase</fullName>
        <ecNumber evidence="3 14">3.6.1.27</ecNumber>
    </recommendedName>
    <alternativeName>
        <fullName evidence="12 14">Bacitracin resistance protein</fullName>
    </alternativeName>
    <alternativeName>
        <fullName evidence="11 14">Undecaprenyl pyrophosphate phosphatase</fullName>
    </alternativeName>
</protein>
<evidence type="ECO:0000256" key="5">
    <source>
        <dbReference type="ARBA" id="ARBA00022475"/>
    </source>
</evidence>
<dbReference type="AlphaFoldDB" id="A0A554LL35"/>
<keyword evidence="5 14" id="KW-1003">Cell membrane</keyword>
<gene>
    <name evidence="14" type="primary">uppP</name>
    <name evidence="15" type="ORF">CEN91_202</name>
</gene>
<keyword evidence="6 14" id="KW-0812">Transmembrane</keyword>
<dbReference type="PANTHER" id="PTHR30622:SF4">
    <property type="entry name" value="UNDECAPRENYL-DIPHOSPHATASE"/>
    <property type="match status" value="1"/>
</dbReference>
<dbReference type="Proteomes" id="UP000315589">
    <property type="component" value="Unassembled WGS sequence"/>
</dbReference>
<comment type="similarity">
    <text evidence="2 14">Belongs to the UppP family.</text>
</comment>
<evidence type="ECO:0000256" key="2">
    <source>
        <dbReference type="ARBA" id="ARBA00010621"/>
    </source>
</evidence>
<evidence type="ECO:0000256" key="9">
    <source>
        <dbReference type="ARBA" id="ARBA00023136"/>
    </source>
</evidence>
<evidence type="ECO:0000313" key="15">
    <source>
        <dbReference type="EMBL" id="TSC93580.1"/>
    </source>
</evidence>
<keyword evidence="10 14" id="KW-0046">Antibiotic resistance</keyword>
<dbReference type="GO" id="GO:0008360">
    <property type="term" value="P:regulation of cell shape"/>
    <property type="evidence" value="ECO:0007669"/>
    <property type="project" value="UniProtKB-KW"/>
</dbReference>
<dbReference type="GO" id="GO:0050380">
    <property type="term" value="F:undecaprenyl-diphosphatase activity"/>
    <property type="evidence" value="ECO:0007669"/>
    <property type="project" value="UniProtKB-UniRule"/>
</dbReference>
<proteinExistence type="inferred from homology"/>
<evidence type="ECO:0000256" key="14">
    <source>
        <dbReference type="HAMAP-Rule" id="MF_01006"/>
    </source>
</evidence>
<evidence type="ECO:0000256" key="1">
    <source>
        <dbReference type="ARBA" id="ARBA00004651"/>
    </source>
</evidence>
<dbReference type="PANTHER" id="PTHR30622">
    <property type="entry name" value="UNDECAPRENYL-DIPHOSPHATASE"/>
    <property type="match status" value="1"/>
</dbReference>